<name>A0A9Q9AIQ2_9PEZI</name>
<gene>
    <name evidence="2" type="ORF">Slin15195_G009820</name>
</gene>
<feature type="compositionally biased region" description="Polar residues" evidence="1">
    <location>
        <begin position="92"/>
        <end position="103"/>
    </location>
</feature>
<proteinExistence type="predicted"/>
<accession>A0A9Q9AIQ2</accession>
<keyword evidence="3" id="KW-1185">Reference proteome</keyword>
<reference evidence="2" key="1">
    <citation type="submission" date="2022-06" db="EMBL/GenBank/DDBJ databases">
        <title>Complete genome sequences of two strains of the flax pathogen Septoria linicola.</title>
        <authorList>
            <person name="Lapalu N."/>
            <person name="Simon A."/>
            <person name="Demenou B."/>
            <person name="Paumier D."/>
            <person name="Guillot M.-P."/>
            <person name="Gout L."/>
            <person name="Valade R."/>
        </authorList>
    </citation>
    <scope>NUCLEOTIDE SEQUENCE</scope>
    <source>
        <strain evidence="2">SE15195</strain>
    </source>
</reference>
<protein>
    <submittedName>
        <fullName evidence="2">Uncharacterized protein</fullName>
    </submittedName>
</protein>
<evidence type="ECO:0000313" key="2">
    <source>
        <dbReference type="EMBL" id="USW47663.1"/>
    </source>
</evidence>
<dbReference type="Proteomes" id="UP001056384">
    <property type="component" value="Chromosome 1"/>
</dbReference>
<sequence length="125" mass="12709">MSDSQNTKGSHPSLVGGHAQYVKGLGEAGVAAVTGNSAWQRSADHDKSAGVNAMKAASANRDPDQQGLGKVEELAGKAVGCEGMQQEGAESANKTQRSGSTSEGVPKGQSGEGKTYYSRGEGVEI</sequence>
<organism evidence="2 3">
    <name type="scientific">Septoria linicola</name>
    <dbReference type="NCBI Taxonomy" id="215465"/>
    <lineage>
        <taxon>Eukaryota</taxon>
        <taxon>Fungi</taxon>
        <taxon>Dikarya</taxon>
        <taxon>Ascomycota</taxon>
        <taxon>Pezizomycotina</taxon>
        <taxon>Dothideomycetes</taxon>
        <taxon>Dothideomycetidae</taxon>
        <taxon>Mycosphaerellales</taxon>
        <taxon>Mycosphaerellaceae</taxon>
        <taxon>Septoria</taxon>
    </lineage>
</organism>
<feature type="region of interest" description="Disordered" evidence="1">
    <location>
        <begin position="39"/>
        <end position="125"/>
    </location>
</feature>
<evidence type="ECO:0000313" key="3">
    <source>
        <dbReference type="Proteomes" id="UP001056384"/>
    </source>
</evidence>
<dbReference type="EMBL" id="CP099418">
    <property type="protein sequence ID" value="USW47663.1"/>
    <property type="molecule type" value="Genomic_DNA"/>
</dbReference>
<dbReference type="OrthoDB" id="9999611at2759"/>
<dbReference type="AlphaFoldDB" id="A0A9Q9AIQ2"/>
<evidence type="ECO:0000256" key="1">
    <source>
        <dbReference type="SAM" id="MobiDB-lite"/>
    </source>
</evidence>